<proteinExistence type="predicted"/>
<protein>
    <submittedName>
        <fullName evidence="4">Glycogen-binding subunit 76A-like isoform X1</fullName>
    </submittedName>
</protein>
<feature type="domain" description="CBM21" evidence="2">
    <location>
        <begin position="232"/>
        <end position="342"/>
    </location>
</feature>
<dbReference type="RefSeq" id="XP_022248472.1">
    <property type="nucleotide sequence ID" value="XM_022392764.1"/>
</dbReference>
<name>A0ABM1SXW6_LIMPO</name>
<feature type="compositionally biased region" description="Basic residues" evidence="1">
    <location>
        <begin position="143"/>
        <end position="158"/>
    </location>
</feature>
<feature type="region of interest" description="Disordered" evidence="1">
    <location>
        <begin position="126"/>
        <end position="169"/>
    </location>
</feature>
<dbReference type="Gene3D" id="2.60.40.2440">
    <property type="entry name" value="Carbohydrate binding type-21 domain"/>
    <property type="match status" value="1"/>
</dbReference>
<dbReference type="GeneID" id="106464951"/>
<dbReference type="PROSITE" id="PS51159">
    <property type="entry name" value="CBM21"/>
    <property type="match status" value="1"/>
</dbReference>
<evidence type="ECO:0000259" key="2">
    <source>
        <dbReference type="PROSITE" id="PS51159"/>
    </source>
</evidence>
<dbReference type="PANTHER" id="PTHR12307">
    <property type="entry name" value="PROTEIN PHOSPHATASE 1 REGULATORY SUBUNIT"/>
    <property type="match status" value="1"/>
</dbReference>
<gene>
    <name evidence="4" type="primary">LOC106464951</name>
</gene>
<keyword evidence="3" id="KW-1185">Reference proteome</keyword>
<dbReference type="InterPro" id="IPR050782">
    <property type="entry name" value="PP1_regulatory_subunit_3"/>
</dbReference>
<dbReference type="Proteomes" id="UP000694941">
    <property type="component" value="Unplaced"/>
</dbReference>
<dbReference type="Pfam" id="PF03370">
    <property type="entry name" value="CBM_21"/>
    <property type="match status" value="1"/>
</dbReference>
<dbReference type="InterPro" id="IPR038175">
    <property type="entry name" value="CBM21_dom_sf"/>
</dbReference>
<organism evidence="3 4">
    <name type="scientific">Limulus polyphemus</name>
    <name type="common">Atlantic horseshoe crab</name>
    <dbReference type="NCBI Taxonomy" id="6850"/>
    <lineage>
        <taxon>Eukaryota</taxon>
        <taxon>Metazoa</taxon>
        <taxon>Ecdysozoa</taxon>
        <taxon>Arthropoda</taxon>
        <taxon>Chelicerata</taxon>
        <taxon>Merostomata</taxon>
        <taxon>Xiphosura</taxon>
        <taxon>Limulidae</taxon>
        <taxon>Limulus</taxon>
    </lineage>
</organism>
<dbReference type="PANTHER" id="PTHR12307:SF53">
    <property type="entry name" value="PROTEIN PHOSPHATASE 1 REGULATORY SUBUNIT"/>
    <property type="match status" value="1"/>
</dbReference>
<sequence length="362" mass="41044">MSNFNGEDRFSPLFRRRPMVGKIGHRTSFSLDLPVDLQSTAYPSFATASPMEMTLSRDANRYYLYLPRNLSYCQLCADVIRQHVQKKVQLLSAKINQLENLPDDSGCSSPESCGLWLGDSHTPSSFPGTSAEWTDGQSSTLKTHQRRSSILRKTKRAKSYPPPPQKREGRKVVRFADSLGLDLESVRYMMKSDLPPSIPLSAFSDLRRSQVSSYDIELVPSFIMPSFSSNFTDRVRDLAVSLHSVSTANTTVYGIVAVLNLTFHKNIFIRYSVDNWNSHHDTSTTYIQGSSEGDIDKFSFNIFVSPQDLSTRNHSLDFAVCYQTQDGKEFWDNNNGLNYRLKCETKGPSFVSNIDHSWIHFL</sequence>
<feature type="compositionally biased region" description="Polar residues" evidence="1">
    <location>
        <begin position="126"/>
        <end position="142"/>
    </location>
</feature>
<accession>A0ABM1SXW6</accession>
<reference evidence="4" key="1">
    <citation type="submission" date="2025-08" db="UniProtKB">
        <authorList>
            <consortium name="RefSeq"/>
        </authorList>
    </citation>
    <scope>IDENTIFICATION</scope>
    <source>
        <tissue evidence="4">Muscle</tissue>
    </source>
</reference>
<evidence type="ECO:0000313" key="3">
    <source>
        <dbReference type="Proteomes" id="UP000694941"/>
    </source>
</evidence>
<evidence type="ECO:0000256" key="1">
    <source>
        <dbReference type="SAM" id="MobiDB-lite"/>
    </source>
</evidence>
<evidence type="ECO:0000313" key="4">
    <source>
        <dbReference type="RefSeq" id="XP_022248472.1"/>
    </source>
</evidence>
<dbReference type="InterPro" id="IPR005036">
    <property type="entry name" value="CBM21_dom"/>
</dbReference>